<evidence type="ECO:0000313" key="2">
    <source>
        <dbReference type="Proteomes" id="UP000565572"/>
    </source>
</evidence>
<accession>A0A7W5P6W3</accession>
<dbReference type="AlphaFoldDB" id="A0A7W5P6W3"/>
<comment type="caution">
    <text evidence="1">The sequence shown here is derived from an EMBL/GenBank/DDBJ whole genome shotgun (WGS) entry which is preliminary data.</text>
</comment>
<organism evidence="1 2">
    <name type="scientific">Microlunatus antarcticus</name>
    <dbReference type="NCBI Taxonomy" id="53388"/>
    <lineage>
        <taxon>Bacteria</taxon>
        <taxon>Bacillati</taxon>
        <taxon>Actinomycetota</taxon>
        <taxon>Actinomycetes</taxon>
        <taxon>Propionibacteriales</taxon>
        <taxon>Propionibacteriaceae</taxon>
        <taxon>Microlunatus</taxon>
    </lineage>
</organism>
<keyword evidence="2" id="KW-1185">Reference proteome</keyword>
<protein>
    <submittedName>
        <fullName evidence="1">Short-subunit dehydrogenase</fullName>
    </submittedName>
</protein>
<dbReference type="EMBL" id="JACHZG010000001">
    <property type="protein sequence ID" value="MBB3326858.1"/>
    <property type="molecule type" value="Genomic_DNA"/>
</dbReference>
<name>A0A7W5P6W3_9ACTN</name>
<dbReference type="RefSeq" id="WP_198423317.1">
    <property type="nucleotide sequence ID" value="NZ_JACHZG010000001.1"/>
</dbReference>
<proteinExistence type="predicted"/>
<evidence type="ECO:0000313" key="1">
    <source>
        <dbReference type="EMBL" id="MBB3326858.1"/>
    </source>
</evidence>
<gene>
    <name evidence="1" type="ORF">FHX39_001802</name>
</gene>
<dbReference type="Proteomes" id="UP000565572">
    <property type="component" value="Unassembled WGS sequence"/>
</dbReference>
<reference evidence="1 2" key="1">
    <citation type="submission" date="2020-08" db="EMBL/GenBank/DDBJ databases">
        <title>Sequencing the genomes of 1000 actinobacteria strains.</title>
        <authorList>
            <person name="Klenk H.-P."/>
        </authorList>
    </citation>
    <scope>NUCLEOTIDE SEQUENCE [LARGE SCALE GENOMIC DNA]</scope>
    <source>
        <strain evidence="1 2">DSM 11053</strain>
    </source>
</reference>
<sequence>MLSAVRLVRTYLPGMIERRWGRVVSIASDSAIVTPAEMIHSRGLRARARR</sequence>